<dbReference type="SMART" id="SM00091">
    <property type="entry name" value="PAS"/>
    <property type="match status" value="4"/>
</dbReference>
<evidence type="ECO:0000259" key="8">
    <source>
        <dbReference type="PROSITE" id="PS50109"/>
    </source>
</evidence>
<dbReference type="SMART" id="SM00388">
    <property type="entry name" value="HisKA"/>
    <property type="match status" value="1"/>
</dbReference>
<keyword evidence="3" id="KW-0597">Phosphoprotein</keyword>
<dbReference type="CDD" id="cd00130">
    <property type="entry name" value="PAS"/>
    <property type="match status" value="4"/>
</dbReference>
<dbReference type="PANTHER" id="PTHR43304">
    <property type="entry name" value="PHYTOCHROME-LIKE PROTEIN CPH1"/>
    <property type="match status" value="1"/>
</dbReference>
<feature type="domain" description="PAC" evidence="10">
    <location>
        <begin position="848"/>
        <end position="900"/>
    </location>
</feature>
<evidence type="ECO:0000256" key="4">
    <source>
        <dbReference type="ARBA" id="ARBA00022679"/>
    </source>
</evidence>
<dbReference type="PROSITE" id="PS50112">
    <property type="entry name" value="PAS"/>
    <property type="match status" value="3"/>
</dbReference>
<proteinExistence type="predicted"/>
<evidence type="ECO:0000256" key="5">
    <source>
        <dbReference type="ARBA" id="ARBA00022777"/>
    </source>
</evidence>
<keyword evidence="12" id="KW-1185">Reference proteome</keyword>
<dbReference type="EC" id="2.7.13.3" evidence="2"/>
<dbReference type="NCBIfam" id="TIGR00229">
    <property type="entry name" value="sensory_box"/>
    <property type="match status" value="4"/>
</dbReference>
<organism evidence="11 12">
    <name type="scientific">Prolixibacter bellariivorans</name>
    <dbReference type="NCBI Taxonomy" id="314319"/>
    <lineage>
        <taxon>Bacteria</taxon>
        <taxon>Pseudomonadati</taxon>
        <taxon>Bacteroidota</taxon>
        <taxon>Bacteroidia</taxon>
        <taxon>Marinilabiliales</taxon>
        <taxon>Prolixibacteraceae</taxon>
        <taxon>Prolixibacter</taxon>
    </lineage>
</organism>
<reference evidence="11 12" key="1">
    <citation type="submission" date="2019-10" db="EMBL/GenBank/DDBJ databases">
        <title>Prolixibacter strains distinguished by the presence of nitrate reductase genes were adept at nitrate-dependent anaerobic corrosion of metallic iron and carbon steel.</title>
        <authorList>
            <person name="Iino T."/>
            <person name="Shono N."/>
            <person name="Ito K."/>
            <person name="Nakamura R."/>
            <person name="Sueoka K."/>
            <person name="Harayama S."/>
            <person name="Ohkuma M."/>
        </authorList>
    </citation>
    <scope>NUCLEOTIDE SEQUENCE [LARGE SCALE GENOMIC DNA]</scope>
    <source>
        <strain evidence="11 12">JCM 13498</strain>
    </source>
</reference>
<feature type="domain" description="PAC" evidence="10">
    <location>
        <begin position="727"/>
        <end position="778"/>
    </location>
</feature>
<dbReference type="InterPro" id="IPR005467">
    <property type="entry name" value="His_kinase_dom"/>
</dbReference>
<dbReference type="Pfam" id="PF00512">
    <property type="entry name" value="HisKA"/>
    <property type="match status" value="1"/>
</dbReference>
<dbReference type="InterPro" id="IPR004358">
    <property type="entry name" value="Sig_transdc_His_kin-like_C"/>
</dbReference>
<protein>
    <recommendedName>
        <fullName evidence="2">histidine kinase</fullName>
        <ecNumber evidence="2">2.7.13.3</ecNumber>
    </recommendedName>
</protein>
<dbReference type="Pfam" id="PF08447">
    <property type="entry name" value="PAS_3"/>
    <property type="match status" value="2"/>
</dbReference>
<dbReference type="PROSITE" id="PS50113">
    <property type="entry name" value="PAC"/>
    <property type="match status" value="3"/>
</dbReference>
<dbReference type="Gene3D" id="1.10.287.130">
    <property type="match status" value="1"/>
</dbReference>
<keyword evidence="7" id="KW-0472">Membrane</keyword>
<feature type="domain" description="PAS" evidence="9">
    <location>
        <begin position="403"/>
        <end position="459"/>
    </location>
</feature>
<evidence type="ECO:0000256" key="2">
    <source>
        <dbReference type="ARBA" id="ARBA00012438"/>
    </source>
</evidence>
<evidence type="ECO:0000313" key="11">
    <source>
        <dbReference type="EMBL" id="GET33838.1"/>
    </source>
</evidence>
<dbReference type="AlphaFoldDB" id="A0A5M4B1M1"/>
<feature type="coiled-coil region" evidence="6">
    <location>
        <begin position="884"/>
        <end position="911"/>
    </location>
</feature>
<comment type="caution">
    <text evidence="11">The sequence shown here is derived from an EMBL/GenBank/DDBJ whole genome shotgun (WGS) entry which is preliminary data.</text>
</comment>
<feature type="transmembrane region" description="Helical" evidence="7">
    <location>
        <begin position="249"/>
        <end position="271"/>
    </location>
</feature>
<evidence type="ECO:0000256" key="1">
    <source>
        <dbReference type="ARBA" id="ARBA00000085"/>
    </source>
</evidence>
<dbReference type="OrthoDB" id="9796457at2"/>
<evidence type="ECO:0000313" key="12">
    <source>
        <dbReference type="Proteomes" id="UP000391834"/>
    </source>
</evidence>
<dbReference type="SMART" id="SM00086">
    <property type="entry name" value="PAC"/>
    <property type="match status" value="5"/>
</dbReference>
<dbReference type="Pfam" id="PF02518">
    <property type="entry name" value="HATPase_c"/>
    <property type="match status" value="1"/>
</dbReference>
<keyword evidence="4" id="KW-0808">Transferase</keyword>
<dbReference type="InterPro" id="IPR003661">
    <property type="entry name" value="HisK_dim/P_dom"/>
</dbReference>
<dbReference type="InterPro" id="IPR013655">
    <property type="entry name" value="PAS_fold_3"/>
</dbReference>
<dbReference type="InterPro" id="IPR000014">
    <property type="entry name" value="PAS"/>
</dbReference>
<dbReference type="SUPFAM" id="SSF47384">
    <property type="entry name" value="Homodimeric domain of signal transducing histidine kinase"/>
    <property type="match status" value="1"/>
</dbReference>
<feature type="domain" description="Histidine kinase" evidence="8">
    <location>
        <begin position="918"/>
        <end position="1136"/>
    </location>
</feature>
<keyword evidence="6" id="KW-0175">Coiled coil</keyword>
<dbReference type="InterPro" id="IPR000700">
    <property type="entry name" value="PAS-assoc_C"/>
</dbReference>
<dbReference type="InterPro" id="IPR052162">
    <property type="entry name" value="Sensor_kinase/Photoreceptor"/>
</dbReference>
<sequence length="1139" mass="129995">MHHTSIKIFFALNRLFRTGLIYGIVLLLGGIIYPATAFPHEYSISKIKADGDNNDIPDFLGDTVSIAGRVSASSGIFDMKVFTLQDHTAGIFVLEDSEQQIAVTAGDSIQVTGIIDQKNGLTRLIHPQIEFLDTINRYIPVPAPLLSSNLESEEGKLVFLTGIITNTGFNKAGHYMLVAPHAGRDTAIYVFNSILQKNSHLFDGFKIGESVKVTGILAQCDSRKSPDRVYQIWPRTEDDLKQLHRTPLFYARLTSIIAGIALLIFVFNIILRFRVKRHFKELTESEKRFSDLAGMTTSTILIFQNGKFVYKNTALERITRRSVSSLLLPQLAEEISDFVKTNPNVIALNEGRHKEFHYHSGPDDDIWLDYTLGPIKWKGHDAVILTATDITARKRAEEEVKRNEKLFYTMAESAPVGIFRTLPDGYTTYVNPKWSELSGMPGNLAKGNAWITAVHPKDRKWLMDLWQHESSQHHSSVTEYRFLHPDGRIVWVLWQATPEFNEHGKLVGYVGTITDITEQKTTEELIRRSEEKYRYLFLNNPQIMWICERETLQFLEANKSAIQHYGFSREEFLDMTVLDIHTPENAKKIRKIREQGGSAACEGRWQHMLKNGEIIDVEVTSHLFDFEGKQARLVLVDDVTERLKVQEALQKSELSLNESQELAQMGSWEFDLVNNKSFWSENCFRLFGLEPYEIEPTYEYFRSRIHPDDLHLVDNYSRVTHDTREPQEIELRIVFPEGKIKWLLDKIIPVFKGNKLVLLKGINVDITGKKETESLLNILNQAVDQSQVSVLILNNDGQIEYANPNFTRVTGYSQEEVIGETPFILRTEEHSDEFFEHMLNTIRAGKIWNGEILTKKKNGEVLWENVIITPVQQKSGNISHYVVLQEDISEKKKLFDELVEAKEKAEESSRLKTAFLANISHEIRTPMNGILGFTELLRSAELTNEEKEEFTALIEQSGQRMLDTITKIVEISRIDAGQEQVNQNEVHLNQLLDKLHKTYHGKAEFLDLELTFLKGLPDEKATIISDTRKLEQILLNLLDNAMKFTPEGMIQCGYTATDHTINFYVHDTGIGMTSEQCEAVFQPFVQISLSLNRQYEGIGLGLSIAKSYVEMLGGTMKVKTEKNKGSQFSFSIPYNPVRT</sequence>
<feature type="transmembrane region" description="Helical" evidence="7">
    <location>
        <begin position="20"/>
        <end position="38"/>
    </location>
</feature>
<dbReference type="FunFam" id="3.30.565.10:FF:000006">
    <property type="entry name" value="Sensor histidine kinase WalK"/>
    <property type="match status" value="1"/>
</dbReference>
<evidence type="ECO:0000259" key="10">
    <source>
        <dbReference type="PROSITE" id="PS50113"/>
    </source>
</evidence>
<feature type="domain" description="PAS" evidence="9">
    <location>
        <begin position="775"/>
        <end position="846"/>
    </location>
</feature>
<keyword evidence="7" id="KW-1133">Transmembrane helix</keyword>
<dbReference type="EMBL" id="BLAX01000001">
    <property type="protein sequence ID" value="GET33838.1"/>
    <property type="molecule type" value="Genomic_DNA"/>
</dbReference>
<comment type="catalytic activity">
    <reaction evidence="1">
        <text>ATP + protein L-histidine = ADP + protein N-phospho-L-histidine.</text>
        <dbReference type="EC" id="2.7.13.3"/>
    </reaction>
</comment>
<dbReference type="InterPro" id="IPR001610">
    <property type="entry name" value="PAC"/>
</dbReference>
<dbReference type="InterPro" id="IPR035965">
    <property type="entry name" value="PAS-like_dom_sf"/>
</dbReference>
<dbReference type="GO" id="GO:0000155">
    <property type="term" value="F:phosphorelay sensor kinase activity"/>
    <property type="evidence" value="ECO:0007669"/>
    <property type="project" value="InterPro"/>
</dbReference>
<dbReference type="SUPFAM" id="SSF55785">
    <property type="entry name" value="PYP-like sensor domain (PAS domain)"/>
    <property type="match status" value="5"/>
</dbReference>
<dbReference type="SUPFAM" id="SSF55874">
    <property type="entry name" value="ATPase domain of HSP90 chaperone/DNA topoisomerase II/histidine kinase"/>
    <property type="match status" value="1"/>
</dbReference>
<dbReference type="Gene3D" id="3.30.565.10">
    <property type="entry name" value="Histidine kinase-like ATPase, C-terminal domain"/>
    <property type="match status" value="1"/>
</dbReference>
<gene>
    <name evidence="11" type="ORF">PbJCM13498_27010</name>
</gene>
<dbReference type="PROSITE" id="PS50109">
    <property type="entry name" value="HIS_KIN"/>
    <property type="match status" value="1"/>
</dbReference>
<feature type="domain" description="PAC" evidence="10">
    <location>
        <begin position="476"/>
        <end position="528"/>
    </location>
</feature>
<evidence type="ECO:0000256" key="6">
    <source>
        <dbReference type="SAM" id="Coils"/>
    </source>
</evidence>
<evidence type="ECO:0000256" key="7">
    <source>
        <dbReference type="SAM" id="Phobius"/>
    </source>
</evidence>
<name>A0A5M4B1M1_9BACT</name>
<keyword evidence="5" id="KW-0418">Kinase</keyword>
<keyword evidence="7" id="KW-0812">Transmembrane</keyword>
<dbReference type="Proteomes" id="UP000391834">
    <property type="component" value="Unassembled WGS sequence"/>
</dbReference>
<dbReference type="Gene3D" id="3.30.450.20">
    <property type="entry name" value="PAS domain"/>
    <property type="match status" value="5"/>
</dbReference>
<dbReference type="CDD" id="cd00082">
    <property type="entry name" value="HisKA"/>
    <property type="match status" value="1"/>
</dbReference>
<evidence type="ECO:0000259" key="9">
    <source>
        <dbReference type="PROSITE" id="PS50112"/>
    </source>
</evidence>
<dbReference type="SMART" id="SM00387">
    <property type="entry name" value="HATPase_c"/>
    <property type="match status" value="1"/>
</dbReference>
<dbReference type="PRINTS" id="PR00344">
    <property type="entry name" value="BCTRLSENSOR"/>
</dbReference>
<dbReference type="InterPro" id="IPR036890">
    <property type="entry name" value="HATPase_C_sf"/>
</dbReference>
<dbReference type="InterPro" id="IPR003594">
    <property type="entry name" value="HATPase_dom"/>
</dbReference>
<feature type="domain" description="PAS" evidence="9">
    <location>
        <begin position="529"/>
        <end position="591"/>
    </location>
</feature>
<evidence type="ECO:0000256" key="3">
    <source>
        <dbReference type="ARBA" id="ARBA00022553"/>
    </source>
</evidence>
<accession>A0A5M4B1M1</accession>
<dbReference type="Pfam" id="PF13426">
    <property type="entry name" value="PAS_9"/>
    <property type="match status" value="3"/>
</dbReference>
<dbReference type="PANTHER" id="PTHR43304:SF1">
    <property type="entry name" value="PAC DOMAIN-CONTAINING PROTEIN"/>
    <property type="match status" value="1"/>
</dbReference>
<dbReference type="InterPro" id="IPR036097">
    <property type="entry name" value="HisK_dim/P_sf"/>
</dbReference>